<dbReference type="EMBL" id="QDDL01000003">
    <property type="protein sequence ID" value="PVZ69726.1"/>
    <property type="molecule type" value="Genomic_DNA"/>
</dbReference>
<comment type="caution">
    <text evidence="2">The sequence shown here is derived from an EMBL/GenBank/DDBJ whole genome shotgun (WGS) entry which is preliminary data.</text>
</comment>
<accession>A0A2V1GUG9</accession>
<gene>
    <name evidence="2" type="ORF">DC094_10525</name>
</gene>
<reference evidence="2 3" key="1">
    <citation type="submission" date="2018-04" db="EMBL/GenBank/DDBJ databases">
        <title>Thalassorhabdus spongiae gen. nov., sp. nov., isolated from a marine sponge in South-West Iceland.</title>
        <authorList>
            <person name="Knobloch S."/>
            <person name="Daussin A."/>
            <person name="Johannsson R."/>
            <person name="Marteinsson V.T."/>
        </authorList>
    </citation>
    <scope>NUCLEOTIDE SEQUENCE [LARGE SCALE GENOMIC DNA]</scope>
    <source>
        <strain evidence="2 3">Hp12</strain>
    </source>
</reference>
<organism evidence="2 3">
    <name type="scientific">Pelagibaculum spongiae</name>
    <dbReference type="NCBI Taxonomy" id="2080658"/>
    <lineage>
        <taxon>Bacteria</taxon>
        <taxon>Pseudomonadati</taxon>
        <taxon>Pseudomonadota</taxon>
        <taxon>Gammaproteobacteria</taxon>
        <taxon>Oceanospirillales</taxon>
        <taxon>Pelagibaculum</taxon>
    </lineage>
</organism>
<feature type="domain" description="GAPS4b N-terminal" evidence="1">
    <location>
        <begin position="20"/>
        <end position="60"/>
    </location>
</feature>
<protein>
    <recommendedName>
        <fullName evidence="1">GAPS4b N-terminal domain-containing protein</fullName>
    </recommendedName>
</protein>
<evidence type="ECO:0000259" key="1">
    <source>
        <dbReference type="Pfam" id="PF26110"/>
    </source>
</evidence>
<dbReference type="Proteomes" id="UP000244906">
    <property type="component" value="Unassembled WGS sequence"/>
</dbReference>
<dbReference type="OrthoDB" id="8441783at2"/>
<dbReference type="RefSeq" id="WP_116687057.1">
    <property type="nucleotide sequence ID" value="NZ_CAWNYD010000003.1"/>
</dbReference>
<dbReference type="InterPro" id="IPR058955">
    <property type="entry name" value="GAPS4b_N"/>
</dbReference>
<proteinExistence type="predicted"/>
<keyword evidence="3" id="KW-1185">Reference proteome</keyword>
<name>A0A2V1GUG9_9GAMM</name>
<evidence type="ECO:0000313" key="3">
    <source>
        <dbReference type="Proteomes" id="UP000244906"/>
    </source>
</evidence>
<evidence type="ECO:0000313" key="2">
    <source>
        <dbReference type="EMBL" id="PVZ69726.1"/>
    </source>
</evidence>
<dbReference type="AlphaFoldDB" id="A0A2V1GUG9"/>
<sequence>MTNTHGPSIYIPNDKNIFDALQHKKVTHSTLLIFLRKRGVFVSSNIEKNELVSIISSLTLDYHDYLWLCKQLENPNRKEKT</sequence>
<dbReference type="Pfam" id="PF26110">
    <property type="entry name" value="GAPS4b_N"/>
    <property type="match status" value="1"/>
</dbReference>